<dbReference type="AlphaFoldDB" id="A0A7E4W8D7"/>
<dbReference type="InterPro" id="IPR011333">
    <property type="entry name" value="SKP1/BTB/POZ_sf"/>
</dbReference>
<keyword evidence="2" id="KW-1185">Reference proteome</keyword>
<protein>
    <submittedName>
        <fullName evidence="3">BTB domain-containing protein</fullName>
    </submittedName>
</protein>
<organism evidence="2 3">
    <name type="scientific">Panagrellus redivivus</name>
    <name type="common">Microworm</name>
    <dbReference type="NCBI Taxonomy" id="6233"/>
    <lineage>
        <taxon>Eukaryota</taxon>
        <taxon>Metazoa</taxon>
        <taxon>Ecdysozoa</taxon>
        <taxon>Nematoda</taxon>
        <taxon>Chromadorea</taxon>
        <taxon>Rhabditida</taxon>
        <taxon>Tylenchina</taxon>
        <taxon>Panagrolaimomorpha</taxon>
        <taxon>Panagrolaimoidea</taxon>
        <taxon>Panagrolaimidae</taxon>
        <taxon>Panagrellus</taxon>
    </lineage>
</organism>
<dbReference type="PROSITE" id="PS50097">
    <property type="entry name" value="BTB"/>
    <property type="match status" value="1"/>
</dbReference>
<accession>A0A7E4W8D7</accession>
<dbReference type="Gene3D" id="3.30.710.10">
    <property type="entry name" value="Potassium Channel Kv1.1, Chain A"/>
    <property type="match status" value="1"/>
</dbReference>
<dbReference type="SUPFAM" id="SSF54695">
    <property type="entry name" value="POZ domain"/>
    <property type="match status" value="1"/>
</dbReference>
<evidence type="ECO:0000259" key="1">
    <source>
        <dbReference type="PROSITE" id="PS50097"/>
    </source>
</evidence>
<sequence length="190" mass="22058">MLQIYTDSVVECAYEPGDVMIEVRKVPGYSEIKWALHVVEKNFEPEDPEDDGWLTNSDIMFQIHRGFLSMISPVFSAMFGPETIETKTGIVNITDFTHETVKSAIDYCYGHLFNDKTAADVTDMLRFYDKYDIPAAIEKLEAYLVDNMTIKNFPPMAAYAWQHSREPKKMWRILPRKCEGPRMRSRLCRV</sequence>
<reference evidence="2" key="1">
    <citation type="journal article" date="2013" name="Genetics">
        <title>The draft genome and transcriptome of Panagrellus redivivus are shaped by the harsh demands of a free-living lifestyle.</title>
        <authorList>
            <person name="Srinivasan J."/>
            <person name="Dillman A.R."/>
            <person name="Macchietto M.G."/>
            <person name="Heikkinen L."/>
            <person name="Lakso M."/>
            <person name="Fracchia K.M."/>
            <person name="Antoshechkin I."/>
            <person name="Mortazavi A."/>
            <person name="Wong G."/>
            <person name="Sternberg P.W."/>
        </authorList>
    </citation>
    <scope>NUCLEOTIDE SEQUENCE [LARGE SCALE GENOMIC DNA]</scope>
    <source>
        <strain evidence="2">MT8872</strain>
    </source>
</reference>
<reference evidence="3" key="2">
    <citation type="submission" date="2020-10" db="UniProtKB">
        <authorList>
            <consortium name="WormBaseParasite"/>
        </authorList>
    </citation>
    <scope>IDENTIFICATION</scope>
</reference>
<dbReference type="Proteomes" id="UP000492821">
    <property type="component" value="Unassembled WGS sequence"/>
</dbReference>
<dbReference type="PANTHER" id="PTHR24413">
    <property type="entry name" value="SPECKLE-TYPE POZ PROTEIN"/>
    <property type="match status" value="1"/>
</dbReference>
<evidence type="ECO:0000313" key="3">
    <source>
        <dbReference type="WBParaSite" id="Pan_g8089.t1"/>
    </source>
</evidence>
<feature type="domain" description="BTB" evidence="1">
    <location>
        <begin position="50"/>
        <end position="109"/>
    </location>
</feature>
<dbReference type="SMART" id="SM00225">
    <property type="entry name" value="BTB"/>
    <property type="match status" value="1"/>
</dbReference>
<dbReference type="WBParaSite" id="Pan_g8089.t1">
    <property type="protein sequence ID" value="Pan_g8089.t1"/>
    <property type="gene ID" value="Pan_g8089"/>
</dbReference>
<dbReference type="InterPro" id="IPR000210">
    <property type="entry name" value="BTB/POZ_dom"/>
</dbReference>
<evidence type="ECO:0000313" key="2">
    <source>
        <dbReference type="Proteomes" id="UP000492821"/>
    </source>
</evidence>
<name>A0A7E4W8D7_PANRE</name>
<proteinExistence type="predicted"/>
<dbReference type="Pfam" id="PF00651">
    <property type="entry name" value="BTB"/>
    <property type="match status" value="1"/>
</dbReference>